<name>A0A2H3DG48_ARMGA</name>
<reference evidence="3" key="1">
    <citation type="journal article" date="2017" name="Nat. Ecol. Evol.">
        <title>Genome expansion and lineage-specific genetic innovations in the forest pathogenic fungi Armillaria.</title>
        <authorList>
            <person name="Sipos G."/>
            <person name="Prasanna A.N."/>
            <person name="Walter M.C."/>
            <person name="O'Connor E."/>
            <person name="Balint B."/>
            <person name="Krizsan K."/>
            <person name="Kiss B."/>
            <person name="Hess J."/>
            <person name="Varga T."/>
            <person name="Slot J."/>
            <person name="Riley R."/>
            <person name="Boka B."/>
            <person name="Rigling D."/>
            <person name="Barry K."/>
            <person name="Lee J."/>
            <person name="Mihaltcheva S."/>
            <person name="LaButti K."/>
            <person name="Lipzen A."/>
            <person name="Waldron R."/>
            <person name="Moloney N.M."/>
            <person name="Sperisen C."/>
            <person name="Kredics L."/>
            <person name="Vagvoelgyi C."/>
            <person name="Patrignani A."/>
            <person name="Fitzpatrick D."/>
            <person name="Nagy I."/>
            <person name="Doyle S."/>
            <person name="Anderson J.B."/>
            <person name="Grigoriev I.V."/>
            <person name="Gueldener U."/>
            <person name="Muensterkoetter M."/>
            <person name="Nagy L.G."/>
        </authorList>
    </citation>
    <scope>NUCLEOTIDE SEQUENCE [LARGE SCALE GENOMIC DNA]</scope>
    <source>
        <strain evidence="3">Ar21-2</strain>
    </source>
</reference>
<dbReference type="EMBL" id="KZ293654">
    <property type="protein sequence ID" value="PBK94195.1"/>
    <property type="molecule type" value="Genomic_DNA"/>
</dbReference>
<dbReference type="InParanoid" id="A0A2H3DG48"/>
<accession>A0A2H3DG48</accession>
<evidence type="ECO:0000256" key="1">
    <source>
        <dbReference type="SAM" id="MobiDB-lite"/>
    </source>
</evidence>
<gene>
    <name evidence="2" type="ORF">ARMGADRAFT_1078907</name>
</gene>
<protein>
    <submittedName>
        <fullName evidence="2">Uncharacterized protein</fullName>
    </submittedName>
</protein>
<feature type="region of interest" description="Disordered" evidence="1">
    <location>
        <begin position="1"/>
        <end position="25"/>
    </location>
</feature>
<feature type="compositionally biased region" description="Polar residues" evidence="1">
    <location>
        <begin position="1"/>
        <end position="19"/>
    </location>
</feature>
<evidence type="ECO:0000313" key="2">
    <source>
        <dbReference type="EMBL" id="PBK94195.1"/>
    </source>
</evidence>
<evidence type="ECO:0000313" key="3">
    <source>
        <dbReference type="Proteomes" id="UP000217790"/>
    </source>
</evidence>
<sequence length="201" mass="21898">MSLSLSTTTINHRNDNNGSGPMAWINADRKPLPSLPSTMRILSSLTITKYSGGNVTQSRSWSLGWVGIGGKARSNGQYKRPHVGGAFVVIESNQEPDKEIWKIRLHCGSPASFALVGSKFPAWVRDSAHLPVVDKNSLAYYSCAYDFITCGDLDGFVFTPLSWAAYTHGSEVSAPALMNIRVHGALDRRVPGNSGQSESWR</sequence>
<keyword evidence="3" id="KW-1185">Reference proteome</keyword>
<dbReference type="AlphaFoldDB" id="A0A2H3DG48"/>
<proteinExistence type="predicted"/>
<dbReference type="OrthoDB" id="10612963at2759"/>
<organism evidence="2 3">
    <name type="scientific">Armillaria gallica</name>
    <name type="common">Bulbous honey fungus</name>
    <name type="synonym">Armillaria bulbosa</name>
    <dbReference type="NCBI Taxonomy" id="47427"/>
    <lineage>
        <taxon>Eukaryota</taxon>
        <taxon>Fungi</taxon>
        <taxon>Dikarya</taxon>
        <taxon>Basidiomycota</taxon>
        <taxon>Agaricomycotina</taxon>
        <taxon>Agaricomycetes</taxon>
        <taxon>Agaricomycetidae</taxon>
        <taxon>Agaricales</taxon>
        <taxon>Marasmiineae</taxon>
        <taxon>Physalacriaceae</taxon>
        <taxon>Armillaria</taxon>
    </lineage>
</organism>
<dbReference type="Proteomes" id="UP000217790">
    <property type="component" value="Unassembled WGS sequence"/>
</dbReference>